<evidence type="ECO:0000259" key="24">
    <source>
        <dbReference type="PROSITE" id="PS51327"/>
    </source>
</evidence>
<evidence type="ECO:0000256" key="11">
    <source>
        <dbReference type="ARBA" id="ARBA00022840"/>
    </source>
</evidence>
<dbReference type="PROSITE" id="PS51327">
    <property type="entry name" value="DICER_DSRBF"/>
    <property type="match status" value="1"/>
</dbReference>
<keyword evidence="8" id="KW-0255">Endonuclease</keyword>
<dbReference type="SUPFAM" id="SSF52540">
    <property type="entry name" value="P-loop containing nucleoside triphosphate hydrolases"/>
    <property type="match status" value="1"/>
</dbReference>
<organism evidence="25 26">
    <name type="scientific">Heracleum sosnowskyi</name>
    <dbReference type="NCBI Taxonomy" id="360622"/>
    <lineage>
        <taxon>Eukaryota</taxon>
        <taxon>Viridiplantae</taxon>
        <taxon>Streptophyta</taxon>
        <taxon>Embryophyta</taxon>
        <taxon>Tracheophyta</taxon>
        <taxon>Spermatophyta</taxon>
        <taxon>Magnoliopsida</taxon>
        <taxon>eudicotyledons</taxon>
        <taxon>Gunneridae</taxon>
        <taxon>Pentapetalae</taxon>
        <taxon>asterids</taxon>
        <taxon>campanulids</taxon>
        <taxon>Apiales</taxon>
        <taxon>Apiaceae</taxon>
        <taxon>Apioideae</taxon>
        <taxon>apioid superclade</taxon>
        <taxon>Tordylieae</taxon>
        <taxon>Tordyliinae</taxon>
        <taxon>Heracleum</taxon>
    </lineage>
</organism>
<evidence type="ECO:0000256" key="16">
    <source>
        <dbReference type="ARBA" id="ARBA00023242"/>
    </source>
</evidence>
<reference evidence="25" key="2">
    <citation type="submission" date="2023-05" db="EMBL/GenBank/DDBJ databases">
        <authorList>
            <person name="Schelkunov M.I."/>
        </authorList>
    </citation>
    <scope>NUCLEOTIDE SEQUENCE</scope>
    <source>
        <strain evidence="25">Hsosn_3</strain>
        <tissue evidence="25">Leaf</tissue>
    </source>
</reference>
<evidence type="ECO:0000259" key="22">
    <source>
        <dbReference type="PROSITE" id="PS51192"/>
    </source>
</evidence>
<protein>
    <submittedName>
        <fullName evidence="25">Endoribonuclease Dicer-like</fullName>
    </submittedName>
</protein>
<dbReference type="PANTHER" id="PTHR14950:SF70">
    <property type="entry name" value="ENDORIBONUCLEASE DICER HOMOLOG 2"/>
    <property type="match status" value="1"/>
</dbReference>
<dbReference type="PROSITE" id="PS50142">
    <property type="entry name" value="RNASE_3_2"/>
    <property type="match status" value="2"/>
</dbReference>
<dbReference type="SUPFAM" id="SSF54768">
    <property type="entry name" value="dsRNA-binding domain-like"/>
    <property type="match status" value="1"/>
</dbReference>
<evidence type="ECO:0000256" key="13">
    <source>
        <dbReference type="ARBA" id="ARBA00022884"/>
    </source>
</evidence>
<accession>A0AAD8JA77</accession>
<dbReference type="SMART" id="SM00487">
    <property type="entry name" value="DEXDc"/>
    <property type="match status" value="1"/>
</dbReference>
<dbReference type="FunFam" id="3.30.160.380:FF:000001">
    <property type="entry name" value="Endoribonuclease dicer-like 1"/>
    <property type="match status" value="1"/>
</dbReference>
<dbReference type="GO" id="GO:0005634">
    <property type="term" value="C:nucleus"/>
    <property type="evidence" value="ECO:0007669"/>
    <property type="project" value="UniProtKB-SubCell"/>
</dbReference>
<dbReference type="EMBL" id="JAUIZM010000001">
    <property type="protein sequence ID" value="KAK1400760.1"/>
    <property type="molecule type" value="Genomic_DNA"/>
</dbReference>
<evidence type="ECO:0000259" key="20">
    <source>
        <dbReference type="PROSITE" id="PS50142"/>
    </source>
</evidence>
<dbReference type="Pfam" id="PF02170">
    <property type="entry name" value="PAZ"/>
    <property type="match status" value="1"/>
</dbReference>
<evidence type="ECO:0000256" key="12">
    <source>
        <dbReference type="ARBA" id="ARBA00022842"/>
    </source>
</evidence>
<feature type="domain" description="Helicase C-terminal" evidence="23">
    <location>
        <begin position="399"/>
        <end position="580"/>
    </location>
</feature>
<comment type="subcellular location">
    <subcellularLocation>
        <location evidence="3">Nucleus</location>
    </subcellularLocation>
</comment>
<feature type="domain" description="RNase III" evidence="20">
    <location>
        <begin position="1183"/>
        <end position="1330"/>
    </location>
</feature>
<dbReference type="InterPro" id="IPR011545">
    <property type="entry name" value="DEAD/DEAH_box_helicase_dom"/>
</dbReference>
<dbReference type="Gene3D" id="1.10.1520.10">
    <property type="entry name" value="Ribonuclease III domain"/>
    <property type="match status" value="2"/>
</dbReference>
<dbReference type="GO" id="GO:0005737">
    <property type="term" value="C:cytoplasm"/>
    <property type="evidence" value="ECO:0007669"/>
    <property type="project" value="TreeGrafter"/>
</dbReference>
<evidence type="ECO:0000259" key="23">
    <source>
        <dbReference type="PROSITE" id="PS51194"/>
    </source>
</evidence>
<comment type="cofactor">
    <cofactor evidence="2">
        <name>Mg(2+)</name>
        <dbReference type="ChEBI" id="CHEBI:18420"/>
    </cofactor>
</comment>
<evidence type="ECO:0000256" key="5">
    <source>
        <dbReference type="ARBA" id="ARBA00022723"/>
    </source>
</evidence>
<sequence length="1471" mass="166581">MSSARHSYDRGISCEEEVIFEAKRFLPEDINNMPLVQTAEQLSSDHLPFARSYQLDAFEMAMKQNTIVFLETGSGKTLISIMLLRRYAHCLRKPSSFLAVFLVPTVVLVSQQAEVIETHTDLKVGKYWGEMGIDFWNAADWKKQQDEFEVLVMTPQILLNSLRHSFIKLETIRVLIFDECHHARGRHPYACIMTEFYHPQVESSNLQLPRILGMTASLINTKGSSDKTGYWKKIHELENLMNSKVFTCSSESVITEHLAMSTPKLKSYRHMDIPYSLVEKIASELNTLKEKFERDIEKANIEKPQKDNTRLRLSKLCSTFFFCLEELGLWLAIKAADTSSSKASEMFIWDKLDKCGERILTDFSSDAFKVFSGYMPSDPDWSISDDMRANVANGYLSTKVICLFESLLERRGLKDLRCIVFVERVITAIVLCRLLNVLLPSLSGWKTEYMSGSNTRLQLQTRKAQNKIVEEFRKGMVNIIVATSVLEEGLDVQSCNLVVRFDPSATVCSFIQSRGRARMQNSEFLLLVKSGDNSSLARVDNYLSSGKVMRQESLRHAAVPCQPLDTEIYNEVFYRVDSTGAIVTLSSSVSLIYFYCSRLPSDGYFKPFPRCEIDKELQKCTLDFPKSCPLPSVTVHGSVKTLKQLACLEACKMLHRMGALTDNLVPDMMEEEDSEEMGHVEHVNEHDIYVPSELVGQGLNNAAKTYYCYMLELDRSFSYDIPMDHLLLAASSELNFGEDNIAFGMEFDRGSLTVRIKYSESISLTSEQVLMCQQFQVKLFRVLNNNNYNKLKETIDVFHPWNDHTVYDYLLLPTTGSQQSPTIDWRCVRSILYETGNICHDCPLPEDQYNIVQTRNGLVCRCVLENSLVCTPHNGYIYCIVGAIDGMNGSSVLNLKDGESITYKNYYEKRHGIDLQFEREHFLKGRHIFPVQNHLHKYKKQKEQERSNGYVELPPELCSIVMSPISVGTCYTFSFAPAIMHRIESLLIASSLKNMHADYCNQNVIATTKIPTIKVLEAITTKKCQEKFDLESIEALGDSFLKYAACQQVFKIHQDKHEGILSIKKNKIISNSNLCKLGCSRKLQGFIRNEPFDPKMWIIPGDHMEAFHEVQLSTATKVFTRGIRKIKSKVIADVVEALIGVYLSCGGEVAALSVMTWLGVEVNFLNIPYKRSFPAHPEKLINLSSLESILKYSFKDASLLVEALTHGSFMLPQVPQCYQRLEFLGDSVLDYLVTMHLYNRYPGMSPGLLTDLRSASVNNDCYSLSAVKVGLQKHILHASEKLQEHIDSSVQNLDPLLMGSTFGWESENSLPKVLGDVIESIAGAILVDSGYKKDIVFKSILPLLEPLVSPETLKLQPVRELLQLCQKENYVLKKPVVTCENGVSAVTVEVEANGIIYKELCTALNKAEAKKLASKAVLKLLKESMSMEPHPTPFLSSPKGKKRKEEEGESHGNFVLRCWIYFKVVLSSLKG</sequence>
<dbReference type="SMART" id="SM00490">
    <property type="entry name" value="HELICc"/>
    <property type="match status" value="1"/>
</dbReference>
<dbReference type="PROSITE" id="PS51194">
    <property type="entry name" value="HELICASE_CTER"/>
    <property type="match status" value="1"/>
</dbReference>
<dbReference type="SMART" id="SM00535">
    <property type="entry name" value="RIBOc"/>
    <property type="match status" value="2"/>
</dbReference>
<keyword evidence="5" id="KW-0479">Metal-binding</keyword>
<keyword evidence="14" id="KW-0943">RNA-mediated gene silencing</keyword>
<keyword evidence="16" id="KW-0539">Nucleus</keyword>
<evidence type="ECO:0000256" key="1">
    <source>
        <dbReference type="ARBA" id="ARBA00001936"/>
    </source>
</evidence>
<dbReference type="Gene3D" id="3.30.160.380">
    <property type="entry name" value="Dicer dimerisation domain"/>
    <property type="match status" value="1"/>
</dbReference>
<keyword evidence="26" id="KW-1185">Reference proteome</keyword>
<comment type="similarity">
    <text evidence="17 18">Belongs to the helicase family. Dicer subfamily.</text>
</comment>
<dbReference type="PROSITE" id="PS51192">
    <property type="entry name" value="HELICASE_ATP_BIND_1"/>
    <property type="match status" value="1"/>
</dbReference>
<proteinExistence type="inferred from homology"/>
<keyword evidence="12" id="KW-0460">Magnesium</keyword>
<evidence type="ECO:0000256" key="6">
    <source>
        <dbReference type="ARBA" id="ARBA00022737"/>
    </source>
</evidence>
<evidence type="ECO:0000256" key="17">
    <source>
        <dbReference type="ARBA" id="ARBA00035116"/>
    </source>
</evidence>
<evidence type="ECO:0000256" key="2">
    <source>
        <dbReference type="ARBA" id="ARBA00001946"/>
    </source>
</evidence>
<keyword evidence="10" id="KW-0347">Helicase</keyword>
<keyword evidence="4" id="KW-0540">Nuclease</keyword>
<gene>
    <name evidence="25" type="ORF">POM88_000365</name>
</gene>
<dbReference type="InterPro" id="IPR027417">
    <property type="entry name" value="P-loop_NTPase"/>
</dbReference>
<dbReference type="Pfam" id="PF00271">
    <property type="entry name" value="Helicase_C"/>
    <property type="match status" value="1"/>
</dbReference>
<keyword evidence="6" id="KW-0677">Repeat</keyword>
<dbReference type="PROSITE" id="PS00517">
    <property type="entry name" value="RNASE_3_1"/>
    <property type="match status" value="1"/>
</dbReference>
<dbReference type="Pfam" id="PF03368">
    <property type="entry name" value="Dicer_dimer"/>
    <property type="match status" value="1"/>
</dbReference>
<evidence type="ECO:0000256" key="10">
    <source>
        <dbReference type="ARBA" id="ARBA00022806"/>
    </source>
</evidence>
<evidence type="ECO:0000256" key="15">
    <source>
        <dbReference type="ARBA" id="ARBA00023211"/>
    </source>
</evidence>
<evidence type="ECO:0000256" key="3">
    <source>
        <dbReference type="ARBA" id="ARBA00004123"/>
    </source>
</evidence>
<dbReference type="InterPro" id="IPR036389">
    <property type="entry name" value="RNase_III_sf"/>
</dbReference>
<dbReference type="GO" id="GO:0004525">
    <property type="term" value="F:ribonuclease III activity"/>
    <property type="evidence" value="ECO:0007669"/>
    <property type="project" value="InterPro"/>
</dbReference>
<dbReference type="GO" id="GO:0004386">
    <property type="term" value="F:helicase activity"/>
    <property type="evidence" value="ECO:0007669"/>
    <property type="project" value="UniProtKB-KW"/>
</dbReference>
<evidence type="ECO:0000256" key="18">
    <source>
        <dbReference type="PROSITE-ProRule" id="PRU00657"/>
    </source>
</evidence>
<keyword evidence="15" id="KW-0464">Manganese</keyword>
<evidence type="ECO:0000256" key="14">
    <source>
        <dbReference type="ARBA" id="ARBA00023158"/>
    </source>
</evidence>
<dbReference type="Gene3D" id="2.170.260.10">
    <property type="entry name" value="paz domain"/>
    <property type="match status" value="1"/>
</dbReference>
<dbReference type="PROSITE" id="PS50821">
    <property type="entry name" value="PAZ"/>
    <property type="match status" value="1"/>
</dbReference>
<dbReference type="GO" id="GO:0046872">
    <property type="term" value="F:metal ion binding"/>
    <property type="evidence" value="ECO:0007669"/>
    <property type="project" value="UniProtKB-KW"/>
</dbReference>
<feature type="domain" description="Helicase ATP-binding" evidence="22">
    <location>
        <begin position="57"/>
        <end position="236"/>
    </location>
</feature>
<dbReference type="FunFam" id="3.40.50.300:FF:000705">
    <property type="entry name" value="Endoribonuclease dicer-like protein"/>
    <property type="match status" value="1"/>
</dbReference>
<keyword evidence="13 18" id="KW-0694">RNA-binding</keyword>
<dbReference type="Proteomes" id="UP001237642">
    <property type="component" value="Unassembled WGS sequence"/>
</dbReference>
<keyword evidence="7" id="KW-0547">Nucleotide-binding</keyword>
<feature type="region of interest" description="Disordered" evidence="19">
    <location>
        <begin position="1427"/>
        <end position="1448"/>
    </location>
</feature>
<evidence type="ECO:0000256" key="9">
    <source>
        <dbReference type="ARBA" id="ARBA00022801"/>
    </source>
</evidence>
<evidence type="ECO:0000313" key="26">
    <source>
        <dbReference type="Proteomes" id="UP001237642"/>
    </source>
</evidence>
<dbReference type="SMART" id="SM00949">
    <property type="entry name" value="PAZ"/>
    <property type="match status" value="1"/>
</dbReference>
<feature type="domain" description="Dicer dsRNA-binding fold" evidence="24">
    <location>
        <begin position="588"/>
        <end position="674"/>
    </location>
</feature>
<comment type="caution">
    <text evidence="25">The sequence shown here is derived from an EMBL/GenBank/DDBJ whole genome shotgun (WGS) entry which is preliminary data.</text>
</comment>
<evidence type="ECO:0000259" key="21">
    <source>
        <dbReference type="PROSITE" id="PS50821"/>
    </source>
</evidence>
<dbReference type="InterPro" id="IPR003100">
    <property type="entry name" value="PAZ_dom"/>
</dbReference>
<dbReference type="InterPro" id="IPR001650">
    <property type="entry name" value="Helicase_C-like"/>
</dbReference>
<dbReference type="InterPro" id="IPR036085">
    <property type="entry name" value="PAZ_dom_sf"/>
</dbReference>
<dbReference type="InterPro" id="IPR038248">
    <property type="entry name" value="Dicer_dimer_sf"/>
</dbReference>
<dbReference type="InterPro" id="IPR014001">
    <property type="entry name" value="Helicase_ATP-bd"/>
</dbReference>
<dbReference type="FunFam" id="3.40.50.300:FF:000420">
    <property type="entry name" value="Endoribonuclease dicer-like 1"/>
    <property type="match status" value="1"/>
</dbReference>
<feature type="domain" description="PAZ" evidence="21">
    <location>
        <begin position="843"/>
        <end position="962"/>
    </location>
</feature>
<keyword evidence="9" id="KW-0378">Hydrolase</keyword>
<dbReference type="PANTHER" id="PTHR14950">
    <property type="entry name" value="DICER-RELATED"/>
    <property type="match status" value="1"/>
</dbReference>
<dbReference type="GO" id="GO:0005524">
    <property type="term" value="F:ATP binding"/>
    <property type="evidence" value="ECO:0007669"/>
    <property type="project" value="UniProtKB-KW"/>
</dbReference>
<dbReference type="SUPFAM" id="SSF69065">
    <property type="entry name" value="RNase III domain-like"/>
    <property type="match status" value="2"/>
</dbReference>
<dbReference type="Gene3D" id="3.40.50.300">
    <property type="entry name" value="P-loop containing nucleotide triphosphate hydrolases"/>
    <property type="match status" value="2"/>
</dbReference>
<dbReference type="Pfam" id="PF00270">
    <property type="entry name" value="DEAD"/>
    <property type="match status" value="1"/>
</dbReference>
<name>A0AAD8JA77_9APIA</name>
<evidence type="ECO:0000256" key="4">
    <source>
        <dbReference type="ARBA" id="ARBA00022722"/>
    </source>
</evidence>
<dbReference type="CDD" id="cd18034">
    <property type="entry name" value="DEXHc_dicer"/>
    <property type="match status" value="1"/>
</dbReference>
<dbReference type="SUPFAM" id="SSF101690">
    <property type="entry name" value="PAZ domain"/>
    <property type="match status" value="1"/>
</dbReference>
<evidence type="ECO:0000313" key="25">
    <source>
        <dbReference type="EMBL" id="KAK1400760.1"/>
    </source>
</evidence>
<reference evidence="25" key="1">
    <citation type="submission" date="2023-02" db="EMBL/GenBank/DDBJ databases">
        <title>Genome of toxic invasive species Heracleum sosnowskyi carries increased number of genes despite the absence of recent whole-genome duplications.</title>
        <authorList>
            <person name="Schelkunov M."/>
            <person name="Shtratnikova V."/>
            <person name="Makarenko M."/>
            <person name="Klepikova A."/>
            <person name="Omelchenko D."/>
            <person name="Novikova G."/>
            <person name="Obukhova E."/>
            <person name="Bogdanov V."/>
            <person name="Penin A."/>
            <person name="Logacheva M."/>
        </authorList>
    </citation>
    <scope>NUCLEOTIDE SEQUENCE</scope>
    <source>
        <strain evidence="25">Hsosn_3</strain>
        <tissue evidence="25">Leaf</tissue>
    </source>
</reference>
<dbReference type="GO" id="GO:0010267">
    <property type="term" value="P:ta-siRNA processing"/>
    <property type="evidence" value="ECO:0007669"/>
    <property type="project" value="UniProtKB-ARBA"/>
</dbReference>
<dbReference type="Pfam" id="PF00636">
    <property type="entry name" value="Ribonuclease_3"/>
    <property type="match status" value="2"/>
</dbReference>
<comment type="cofactor">
    <cofactor evidence="1">
        <name>Mn(2+)</name>
        <dbReference type="ChEBI" id="CHEBI:29035"/>
    </cofactor>
</comment>
<keyword evidence="11" id="KW-0067">ATP-binding</keyword>
<feature type="domain" description="RNase III" evidence="20">
    <location>
        <begin position="1017"/>
        <end position="1147"/>
    </location>
</feature>
<dbReference type="GO" id="GO:0003723">
    <property type="term" value="F:RNA binding"/>
    <property type="evidence" value="ECO:0007669"/>
    <property type="project" value="UniProtKB-UniRule"/>
</dbReference>
<dbReference type="FunFam" id="1.10.1520.10:FF:000004">
    <property type="entry name" value="Endoribonuclease dicer-like 1"/>
    <property type="match status" value="1"/>
</dbReference>
<evidence type="ECO:0000256" key="8">
    <source>
        <dbReference type="ARBA" id="ARBA00022759"/>
    </source>
</evidence>
<dbReference type="InterPro" id="IPR005034">
    <property type="entry name" value="Dicer_dimerisation"/>
</dbReference>
<dbReference type="InterPro" id="IPR000999">
    <property type="entry name" value="RNase_III_dom"/>
</dbReference>
<evidence type="ECO:0000256" key="7">
    <source>
        <dbReference type="ARBA" id="ARBA00022741"/>
    </source>
</evidence>
<dbReference type="CDD" id="cd00593">
    <property type="entry name" value="RIBOc"/>
    <property type="match status" value="2"/>
</dbReference>
<evidence type="ECO:0000256" key="19">
    <source>
        <dbReference type="SAM" id="MobiDB-lite"/>
    </source>
</evidence>